<dbReference type="Proteomes" id="UP000221165">
    <property type="component" value="Unassembled WGS sequence"/>
</dbReference>
<organism evidence="2 3">
    <name type="scientific">Cystoisospora suis</name>
    <dbReference type="NCBI Taxonomy" id="483139"/>
    <lineage>
        <taxon>Eukaryota</taxon>
        <taxon>Sar</taxon>
        <taxon>Alveolata</taxon>
        <taxon>Apicomplexa</taxon>
        <taxon>Conoidasida</taxon>
        <taxon>Coccidia</taxon>
        <taxon>Eucoccidiorida</taxon>
        <taxon>Eimeriorina</taxon>
        <taxon>Sarcocystidae</taxon>
        <taxon>Cystoisospora</taxon>
    </lineage>
</organism>
<dbReference type="AlphaFoldDB" id="A0A2C6KLG8"/>
<evidence type="ECO:0000256" key="1">
    <source>
        <dbReference type="SAM" id="MobiDB-lite"/>
    </source>
</evidence>
<dbReference type="EMBL" id="MIGC01005149">
    <property type="protein sequence ID" value="PHJ17236.1"/>
    <property type="molecule type" value="Genomic_DNA"/>
</dbReference>
<gene>
    <name evidence="2" type="ORF">CSUI_008947</name>
</gene>
<dbReference type="VEuPathDB" id="ToxoDB:CSUI_008947"/>
<evidence type="ECO:0000313" key="2">
    <source>
        <dbReference type="EMBL" id="PHJ17236.1"/>
    </source>
</evidence>
<feature type="compositionally biased region" description="Low complexity" evidence="1">
    <location>
        <begin position="53"/>
        <end position="64"/>
    </location>
</feature>
<accession>A0A2C6KLG8</accession>
<protein>
    <submittedName>
        <fullName evidence="2">Uncharacterized protein</fullName>
    </submittedName>
</protein>
<keyword evidence="3" id="KW-1185">Reference proteome</keyword>
<name>A0A2C6KLG8_9APIC</name>
<feature type="non-terminal residue" evidence="2">
    <location>
        <position position="1"/>
    </location>
</feature>
<comment type="caution">
    <text evidence="2">The sequence shown here is derived from an EMBL/GenBank/DDBJ whole genome shotgun (WGS) entry which is preliminary data.</text>
</comment>
<feature type="region of interest" description="Disordered" evidence="1">
    <location>
        <begin position="49"/>
        <end position="71"/>
    </location>
</feature>
<dbReference type="RefSeq" id="XP_067918961.1">
    <property type="nucleotide sequence ID" value="XM_068069066.1"/>
</dbReference>
<proteinExistence type="predicted"/>
<dbReference type="GeneID" id="94432277"/>
<reference evidence="2 3" key="1">
    <citation type="journal article" date="2017" name="Int. J. Parasitol.">
        <title>The genome of the protozoan parasite Cystoisospora suis and a reverse vaccinology approach to identify vaccine candidates.</title>
        <authorList>
            <person name="Palmieri N."/>
            <person name="Shrestha A."/>
            <person name="Ruttkowski B."/>
            <person name="Beck T."/>
            <person name="Vogl C."/>
            <person name="Tomley F."/>
            <person name="Blake D.P."/>
            <person name="Joachim A."/>
        </authorList>
    </citation>
    <scope>NUCLEOTIDE SEQUENCE [LARGE SCALE GENOMIC DNA]</scope>
    <source>
        <strain evidence="2 3">Wien I</strain>
    </source>
</reference>
<evidence type="ECO:0000313" key="3">
    <source>
        <dbReference type="Proteomes" id="UP000221165"/>
    </source>
</evidence>
<sequence>PCCASLARPHAWLYVRSRSGACGLRLLQETDAAFVLESCYTDEGILGTGEGPVGSSQSQSGSVSRNAAGLA</sequence>